<evidence type="ECO:0000256" key="2">
    <source>
        <dbReference type="ARBA" id="ARBA00011233"/>
    </source>
</evidence>
<dbReference type="InterPro" id="IPR050298">
    <property type="entry name" value="Gram-neg_bact_OMP"/>
</dbReference>
<name>A0ABT9ES97_9GAMM</name>
<evidence type="ECO:0000256" key="9">
    <source>
        <dbReference type="ARBA" id="ARBA00023136"/>
    </source>
</evidence>
<comment type="caution">
    <text evidence="13">The sequence shown here is derived from an EMBL/GenBank/DDBJ whole genome shotgun (WGS) entry which is preliminary data.</text>
</comment>
<keyword evidence="6 11" id="KW-0732">Signal</keyword>
<keyword evidence="9" id="KW-0472">Membrane</keyword>
<feature type="signal peptide" evidence="11">
    <location>
        <begin position="1"/>
        <end position="22"/>
    </location>
</feature>
<evidence type="ECO:0000256" key="11">
    <source>
        <dbReference type="SAM" id="SignalP"/>
    </source>
</evidence>
<dbReference type="Proteomes" id="UP001177341">
    <property type="component" value="Unassembled WGS sequence"/>
</dbReference>
<feature type="chain" id="PRO_5046313608" evidence="11">
    <location>
        <begin position="23"/>
        <end position="315"/>
    </location>
</feature>
<gene>
    <name evidence="13" type="ORF">Q8W30_04550</name>
</gene>
<keyword evidence="3" id="KW-0813">Transport</keyword>
<keyword evidence="4" id="KW-1134">Transmembrane beta strand</keyword>
<organism evidence="13 14">
    <name type="scientific">Neptunomonas phycophila</name>
    <dbReference type="NCBI Taxonomy" id="1572645"/>
    <lineage>
        <taxon>Bacteria</taxon>
        <taxon>Pseudomonadati</taxon>
        <taxon>Pseudomonadota</taxon>
        <taxon>Gammaproteobacteria</taxon>
        <taxon>Oceanospirillales</taxon>
        <taxon>Oceanospirillaceae</taxon>
        <taxon>Neptunomonas</taxon>
    </lineage>
</organism>
<accession>A0ABT9ES97</accession>
<evidence type="ECO:0000256" key="3">
    <source>
        <dbReference type="ARBA" id="ARBA00022448"/>
    </source>
</evidence>
<evidence type="ECO:0000259" key="12">
    <source>
        <dbReference type="Pfam" id="PF13609"/>
    </source>
</evidence>
<evidence type="ECO:0000256" key="1">
    <source>
        <dbReference type="ARBA" id="ARBA00004571"/>
    </source>
</evidence>
<keyword evidence="5" id="KW-0812">Transmembrane</keyword>
<evidence type="ECO:0000256" key="4">
    <source>
        <dbReference type="ARBA" id="ARBA00022452"/>
    </source>
</evidence>
<proteinExistence type="predicted"/>
<keyword evidence="7" id="KW-0406">Ion transport</keyword>
<dbReference type="InterPro" id="IPR023614">
    <property type="entry name" value="Porin_dom_sf"/>
</dbReference>
<evidence type="ECO:0000256" key="7">
    <source>
        <dbReference type="ARBA" id="ARBA00023065"/>
    </source>
</evidence>
<keyword evidence="8" id="KW-0626">Porin</keyword>
<evidence type="ECO:0000256" key="5">
    <source>
        <dbReference type="ARBA" id="ARBA00022692"/>
    </source>
</evidence>
<evidence type="ECO:0000313" key="14">
    <source>
        <dbReference type="Proteomes" id="UP001177341"/>
    </source>
</evidence>
<sequence length="315" mass="33077">MKKSLIALAVAGALTAPMVAQADATLYGKLEAVLQAKEDNDVDLFMDDVIFGLKGSAETSVEGLTAIYKMEVELNEGKGPEGATSEDSSITTRYAYVGATGAFGTVLAGRIANPTDVVEGYGDVSNKAGALYYNADRVGSALAYLSPSMSGFDFYVATVMDGSTTGPDAEDVDAYIIGANYMVGDLSLSVGYWDMDSNGTDTYSTYDNNILVGGSYAFGPLTLGLAYEQASFEAANTDDYKLYGISAVYTAGAAAPYIQYSEAEQGSADADEWALGLNYALGKKAGVGIEYSSVDSDTGFKDEGDQFNVSYTVKF</sequence>
<dbReference type="PANTHER" id="PTHR34501">
    <property type="entry name" value="PROTEIN YDDL-RELATED"/>
    <property type="match status" value="1"/>
</dbReference>
<comment type="subunit">
    <text evidence="2">Homotrimer.</text>
</comment>
<comment type="subcellular location">
    <subcellularLocation>
        <location evidence="1">Cell outer membrane</location>
        <topology evidence="1">Multi-pass membrane protein</topology>
    </subcellularLocation>
</comment>
<evidence type="ECO:0000256" key="10">
    <source>
        <dbReference type="ARBA" id="ARBA00023237"/>
    </source>
</evidence>
<dbReference type="SUPFAM" id="SSF56935">
    <property type="entry name" value="Porins"/>
    <property type="match status" value="1"/>
</dbReference>
<dbReference type="Gene3D" id="2.40.160.10">
    <property type="entry name" value="Porin"/>
    <property type="match status" value="1"/>
</dbReference>
<reference evidence="13" key="1">
    <citation type="submission" date="2023-07" db="EMBL/GenBank/DDBJ databases">
        <title>Genome content predicts the carbon catabolic preferences of heterotrophic bacteria.</title>
        <authorList>
            <person name="Gralka M."/>
        </authorList>
    </citation>
    <scope>NUCLEOTIDE SEQUENCE</scope>
    <source>
        <strain evidence="13">5G01</strain>
    </source>
</reference>
<protein>
    <submittedName>
        <fullName evidence="13">Porin</fullName>
    </submittedName>
</protein>
<dbReference type="Pfam" id="PF13609">
    <property type="entry name" value="Porin_4"/>
    <property type="match status" value="1"/>
</dbReference>
<feature type="domain" description="Porin" evidence="12">
    <location>
        <begin position="7"/>
        <end position="298"/>
    </location>
</feature>
<dbReference type="EMBL" id="JAUYVO010000002">
    <property type="protein sequence ID" value="MDP2521834.1"/>
    <property type="molecule type" value="Genomic_DNA"/>
</dbReference>
<keyword evidence="10" id="KW-0998">Cell outer membrane</keyword>
<dbReference type="InterPro" id="IPR033900">
    <property type="entry name" value="Gram_neg_porin_domain"/>
</dbReference>
<keyword evidence="14" id="KW-1185">Reference proteome</keyword>
<evidence type="ECO:0000256" key="8">
    <source>
        <dbReference type="ARBA" id="ARBA00023114"/>
    </source>
</evidence>
<dbReference type="PANTHER" id="PTHR34501:SF9">
    <property type="entry name" value="MAJOR OUTER MEMBRANE PROTEIN P.IA"/>
    <property type="match status" value="1"/>
</dbReference>
<evidence type="ECO:0000313" key="13">
    <source>
        <dbReference type="EMBL" id="MDP2521834.1"/>
    </source>
</evidence>
<dbReference type="RefSeq" id="WP_305450264.1">
    <property type="nucleotide sequence ID" value="NZ_JAUYVO010000002.1"/>
</dbReference>
<dbReference type="CDD" id="cd00342">
    <property type="entry name" value="gram_neg_porins"/>
    <property type="match status" value="1"/>
</dbReference>
<evidence type="ECO:0000256" key="6">
    <source>
        <dbReference type="ARBA" id="ARBA00022729"/>
    </source>
</evidence>